<dbReference type="STRING" id="1850254.LPB137_04765"/>
<keyword evidence="1" id="KW-0472">Membrane</keyword>
<dbReference type="OrthoDB" id="5349200at2"/>
<feature type="transmembrane region" description="Helical" evidence="1">
    <location>
        <begin position="12"/>
        <end position="30"/>
    </location>
</feature>
<dbReference type="EMBL" id="CP019070">
    <property type="protein sequence ID" value="APW65202.1"/>
    <property type="molecule type" value="Genomic_DNA"/>
</dbReference>
<evidence type="ECO:0000313" key="2">
    <source>
        <dbReference type="EMBL" id="APW65202.1"/>
    </source>
</evidence>
<evidence type="ECO:0000256" key="1">
    <source>
        <dbReference type="SAM" id="Phobius"/>
    </source>
</evidence>
<organism evidence="2 3">
    <name type="scientific">Poseidonibacter parvus</name>
    <dbReference type="NCBI Taxonomy" id="1850254"/>
    <lineage>
        <taxon>Bacteria</taxon>
        <taxon>Pseudomonadati</taxon>
        <taxon>Campylobacterota</taxon>
        <taxon>Epsilonproteobacteria</taxon>
        <taxon>Campylobacterales</taxon>
        <taxon>Arcobacteraceae</taxon>
        <taxon>Poseidonibacter</taxon>
    </lineage>
</organism>
<keyword evidence="1" id="KW-1133">Transmembrane helix</keyword>
<name>A0A1P8KKW7_9BACT</name>
<evidence type="ECO:0000313" key="3">
    <source>
        <dbReference type="Proteomes" id="UP000186074"/>
    </source>
</evidence>
<evidence type="ECO:0008006" key="4">
    <source>
        <dbReference type="Google" id="ProtNLM"/>
    </source>
</evidence>
<dbReference type="Proteomes" id="UP000186074">
    <property type="component" value="Chromosome"/>
</dbReference>
<accession>A0A1P8KKW7</accession>
<feature type="transmembrane region" description="Helical" evidence="1">
    <location>
        <begin position="36"/>
        <end position="54"/>
    </location>
</feature>
<dbReference type="KEGG" id="alp:LPB137_04765"/>
<protein>
    <recommendedName>
        <fullName evidence="4">Phosphate-starvation-inducible E-like protein</fullName>
    </recommendedName>
</protein>
<feature type="transmembrane region" description="Helical" evidence="1">
    <location>
        <begin position="104"/>
        <end position="122"/>
    </location>
</feature>
<dbReference type="RefSeq" id="WP_076085086.1">
    <property type="nucleotide sequence ID" value="NZ_CP019070.1"/>
</dbReference>
<proteinExistence type="predicted"/>
<gene>
    <name evidence="2" type="ORF">LPB137_04765</name>
</gene>
<sequence>MKRTILNFFKDKLYIEISIASVLFIIALSMDMLMDFIIYMLYFIIFLEIVRAVVNYVREERVVLSLLVDAFIILALREFIVNVVKVNKEDLPTFEALFTSSVNLNLMVLSGVIIFLLVVRFLSVKTSQRYLFGKKEVETNIEEVEHSSK</sequence>
<reference evidence="2 3" key="1">
    <citation type="submission" date="2017-01" db="EMBL/GenBank/DDBJ databases">
        <title>Genome sequencing of Arcobacter sp. LPB0137.</title>
        <authorList>
            <person name="Lee G.-W."/>
            <person name="Yi H."/>
        </authorList>
    </citation>
    <scope>NUCLEOTIDE SEQUENCE [LARGE SCALE GENOMIC DNA]</scope>
    <source>
        <strain evidence="2 3">LPB0137</strain>
    </source>
</reference>
<dbReference type="AlphaFoldDB" id="A0A1P8KKW7"/>
<feature type="transmembrane region" description="Helical" evidence="1">
    <location>
        <begin position="66"/>
        <end position="84"/>
    </location>
</feature>
<keyword evidence="3" id="KW-1185">Reference proteome</keyword>
<keyword evidence="1" id="KW-0812">Transmembrane</keyword>